<feature type="transmembrane region" description="Helical" evidence="2">
    <location>
        <begin position="12"/>
        <end position="31"/>
    </location>
</feature>
<dbReference type="Pfam" id="PF14087">
    <property type="entry name" value="DUF4267"/>
    <property type="match status" value="1"/>
</dbReference>
<keyword evidence="2" id="KW-0472">Membrane</keyword>
<dbReference type="OrthoDB" id="2989864at2759"/>
<evidence type="ECO:0000256" key="2">
    <source>
        <dbReference type="SAM" id="Phobius"/>
    </source>
</evidence>
<protein>
    <submittedName>
        <fullName evidence="3">Uncharacterized protein</fullName>
    </submittedName>
</protein>
<accession>A0A0B4GME2</accession>
<evidence type="ECO:0000256" key="1">
    <source>
        <dbReference type="SAM" id="MobiDB-lite"/>
    </source>
</evidence>
<feature type="transmembrane region" description="Helical" evidence="2">
    <location>
        <begin position="79"/>
        <end position="99"/>
    </location>
</feature>
<dbReference type="EMBL" id="AZNH01000054">
    <property type="protein sequence ID" value="KID83748.1"/>
    <property type="molecule type" value="Genomic_DNA"/>
</dbReference>
<keyword evidence="2" id="KW-1133">Transmembrane helix</keyword>
<name>A0A0B4GME2_METGA</name>
<evidence type="ECO:0000313" key="3">
    <source>
        <dbReference type="EMBL" id="KID83748.1"/>
    </source>
</evidence>
<organism evidence="3 4">
    <name type="scientific">Metarhizium guizhouense (strain ARSEF 977)</name>
    <dbReference type="NCBI Taxonomy" id="1276136"/>
    <lineage>
        <taxon>Eukaryota</taxon>
        <taxon>Fungi</taxon>
        <taxon>Dikarya</taxon>
        <taxon>Ascomycota</taxon>
        <taxon>Pezizomycotina</taxon>
        <taxon>Sordariomycetes</taxon>
        <taxon>Hypocreomycetidae</taxon>
        <taxon>Hypocreales</taxon>
        <taxon>Clavicipitaceae</taxon>
        <taxon>Metarhizium</taxon>
    </lineage>
</organism>
<evidence type="ECO:0000313" key="4">
    <source>
        <dbReference type="Proteomes" id="UP000031192"/>
    </source>
</evidence>
<sequence length="186" mass="20496">MFKHVSIRHVPALYFAFANCVGAVLDPLSGPRSLIELYGLPPAIANVPETWPVWRAGQARIILLGLLMHVFYWRRQYAVCDTLLMGTALLGINDCIVVWNHGDKTWAWIRLFGSFAFGAAGFFGLTQGPGAKNKSTLHTVFATNKHQPNIVLSANFCRAGLTPVESRPTHWSPSSPRDFETESSAG</sequence>
<feature type="transmembrane region" description="Helical" evidence="2">
    <location>
        <begin position="105"/>
        <end position="125"/>
    </location>
</feature>
<keyword evidence="2" id="KW-0812">Transmembrane</keyword>
<reference evidence="3 4" key="1">
    <citation type="journal article" date="2014" name="Proc. Natl. Acad. Sci. U.S.A.">
        <title>Trajectory and genomic determinants of fungal-pathogen speciation and host adaptation.</title>
        <authorList>
            <person name="Hu X."/>
            <person name="Xiao G."/>
            <person name="Zheng P."/>
            <person name="Shang Y."/>
            <person name="Su Y."/>
            <person name="Zhang X."/>
            <person name="Liu X."/>
            <person name="Zhan S."/>
            <person name="St Leger R.J."/>
            <person name="Wang C."/>
        </authorList>
    </citation>
    <scope>NUCLEOTIDE SEQUENCE [LARGE SCALE GENOMIC DNA]</scope>
    <source>
        <strain evidence="3 4">ARSEF 977</strain>
    </source>
</reference>
<dbReference type="InterPro" id="IPR025363">
    <property type="entry name" value="DUF4267"/>
</dbReference>
<comment type="caution">
    <text evidence="3">The sequence shown here is derived from an EMBL/GenBank/DDBJ whole genome shotgun (WGS) entry which is preliminary data.</text>
</comment>
<dbReference type="AlphaFoldDB" id="A0A0B4GME2"/>
<dbReference type="HOGENOM" id="CLU_125080_0_0_1"/>
<gene>
    <name evidence="3" type="ORF">MGU_09029</name>
</gene>
<feature type="region of interest" description="Disordered" evidence="1">
    <location>
        <begin position="164"/>
        <end position="186"/>
    </location>
</feature>
<feature type="transmembrane region" description="Helical" evidence="2">
    <location>
        <begin position="51"/>
        <end position="72"/>
    </location>
</feature>
<proteinExistence type="predicted"/>
<dbReference type="Proteomes" id="UP000031192">
    <property type="component" value="Unassembled WGS sequence"/>
</dbReference>
<keyword evidence="4" id="KW-1185">Reference proteome</keyword>